<evidence type="ECO:0000259" key="5">
    <source>
        <dbReference type="PROSITE" id="PS51063"/>
    </source>
</evidence>
<dbReference type="GO" id="GO:0003677">
    <property type="term" value="F:DNA binding"/>
    <property type="evidence" value="ECO:0007669"/>
    <property type="project" value="UniProtKB-KW"/>
</dbReference>
<accession>A0A0J1ITJ6</accession>
<dbReference type="SUPFAM" id="SSF46785">
    <property type="entry name" value="Winged helix' DNA-binding domain"/>
    <property type="match status" value="1"/>
</dbReference>
<proteinExistence type="predicted"/>
<dbReference type="Gene3D" id="2.60.120.10">
    <property type="entry name" value="Jelly Rolls"/>
    <property type="match status" value="1"/>
</dbReference>
<dbReference type="RefSeq" id="WP_047808294.1">
    <property type="nucleotide sequence ID" value="NZ_LDZY01000001.1"/>
</dbReference>
<dbReference type="PROSITE" id="PS50042">
    <property type="entry name" value="CNMP_BINDING_3"/>
    <property type="match status" value="1"/>
</dbReference>
<dbReference type="GO" id="GO:0003700">
    <property type="term" value="F:DNA-binding transcription factor activity"/>
    <property type="evidence" value="ECO:0007669"/>
    <property type="project" value="TreeGrafter"/>
</dbReference>
<dbReference type="PANTHER" id="PTHR24567">
    <property type="entry name" value="CRP FAMILY TRANSCRIPTIONAL REGULATORY PROTEIN"/>
    <property type="match status" value="1"/>
</dbReference>
<keyword evidence="2" id="KW-0238">DNA-binding</keyword>
<dbReference type="Proteomes" id="UP000036356">
    <property type="component" value="Unassembled WGS sequence"/>
</dbReference>
<keyword evidence="3" id="KW-0804">Transcription</keyword>
<dbReference type="SMART" id="SM00419">
    <property type="entry name" value="HTH_CRP"/>
    <property type="match status" value="1"/>
</dbReference>
<gene>
    <name evidence="6" type="primary">crp_1</name>
    <name evidence="6" type="ORF">DEAC_c03790</name>
</gene>
<dbReference type="InterPro" id="IPR018490">
    <property type="entry name" value="cNMP-bd_dom_sf"/>
</dbReference>
<dbReference type="CDD" id="cd00038">
    <property type="entry name" value="CAP_ED"/>
    <property type="match status" value="1"/>
</dbReference>
<name>A0A0J1ITJ6_9FIRM</name>
<feature type="domain" description="HTH crp-type" evidence="5">
    <location>
        <begin position="146"/>
        <end position="218"/>
    </location>
</feature>
<keyword evidence="6" id="KW-0675">Receptor</keyword>
<dbReference type="Gene3D" id="1.10.10.10">
    <property type="entry name" value="Winged helix-like DNA-binding domain superfamily/Winged helix DNA-binding domain"/>
    <property type="match status" value="1"/>
</dbReference>
<dbReference type="InterPro" id="IPR012318">
    <property type="entry name" value="HTH_CRP"/>
</dbReference>
<evidence type="ECO:0000256" key="3">
    <source>
        <dbReference type="ARBA" id="ARBA00023163"/>
    </source>
</evidence>
<evidence type="ECO:0000256" key="1">
    <source>
        <dbReference type="ARBA" id="ARBA00023015"/>
    </source>
</evidence>
<dbReference type="InterPro" id="IPR036388">
    <property type="entry name" value="WH-like_DNA-bd_sf"/>
</dbReference>
<evidence type="ECO:0000313" key="6">
    <source>
        <dbReference type="EMBL" id="KLU67971.1"/>
    </source>
</evidence>
<dbReference type="SUPFAM" id="SSF51206">
    <property type="entry name" value="cAMP-binding domain-like"/>
    <property type="match status" value="1"/>
</dbReference>
<organism evidence="6 7">
    <name type="scientific">Desulfosporosinus acididurans</name>
    <dbReference type="NCBI Taxonomy" id="476652"/>
    <lineage>
        <taxon>Bacteria</taxon>
        <taxon>Bacillati</taxon>
        <taxon>Bacillota</taxon>
        <taxon>Clostridia</taxon>
        <taxon>Eubacteriales</taxon>
        <taxon>Desulfitobacteriaceae</taxon>
        <taxon>Desulfosporosinus</taxon>
    </lineage>
</organism>
<dbReference type="PANTHER" id="PTHR24567:SF74">
    <property type="entry name" value="HTH-TYPE TRANSCRIPTIONAL REGULATOR ARCR"/>
    <property type="match status" value="1"/>
</dbReference>
<dbReference type="EMBL" id="LDZY01000001">
    <property type="protein sequence ID" value="KLU67971.1"/>
    <property type="molecule type" value="Genomic_DNA"/>
</dbReference>
<dbReference type="InterPro" id="IPR036390">
    <property type="entry name" value="WH_DNA-bd_sf"/>
</dbReference>
<keyword evidence="7" id="KW-1185">Reference proteome</keyword>
<protein>
    <submittedName>
        <fullName evidence="6">cAMP receptor protein</fullName>
    </submittedName>
</protein>
<dbReference type="InterPro" id="IPR000595">
    <property type="entry name" value="cNMP-bd_dom"/>
</dbReference>
<dbReference type="Pfam" id="PF13545">
    <property type="entry name" value="HTH_Crp_2"/>
    <property type="match status" value="1"/>
</dbReference>
<evidence type="ECO:0000313" key="7">
    <source>
        <dbReference type="Proteomes" id="UP000036356"/>
    </source>
</evidence>
<keyword evidence="1" id="KW-0805">Transcription regulation</keyword>
<dbReference type="InterPro" id="IPR050397">
    <property type="entry name" value="Env_Response_Regulators"/>
</dbReference>
<evidence type="ECO:0000256" key="2">
    <source>
        <dbReference type="ARBA" id="ARBA00023125"/>
    </source>
</evidence>
<dbReference type="GO" id="GO:0005829">
    <property type="term" value="C:cytosol"/>
    <property type="evidence" value="ECO:0007669"/>
    <property type="project" value="TreeGrafter"/>
</dbReference>
<reference evidence="6 7" key="1">
    <citation type="submission" date="2015-06" db="EMBL/GenBank/DDBJ databases">
        <title>Draft genome of the moderately acidophilic sulfate reducer Candidatus Desulfosporosinus acididurans strain M1.</title>
        <authorList>
            <person name="Poehlein A."/>
            <person name="Petzsch P."/>
            <person name="Johnson B.D."/>
            <person name="Schloemann M."/>
            <person name="Daniel R."/>
            <person name="Muehling M."/>
        </authorList>
    </citation>
    <scope>NUCLEOTIDE SEQUENCE [LARGE SCALE GENOMIC DNA]</scope>
    <source>
        <strain evidence="6 7">M1</strain>
    </source>
</reference>
<dbReference type="Pfam" id="PF00027">
    <property type="entry name" value="cNMP_binding"/>
    <property type="match status" value="1"/>
</dbReference>
<sequence>MLTANELLRFSLFSSLTAEDVFPLLPHLQERHYRRGQLLFVEGEIGSCVYFVLSGQVKLTKRTPEGDEQILDWYGPYDSFAEILLLESGPYPATAEVLQDSVLFVLNNEIMPQILEISPSLSLALIRTLSRRLRLAQEFIRILTNRSTSGILAALFLRLAQPATSPGNHIFVDASITHRDFANMIGTSRECVNRAINGWKKAGILKLVDDRLEIIKPHELAEWP</sequence>
<dbReference type="PATRIC" id="fig|476652.3.peg.380"/>
<dbReference type="AlphaFoldDB" id="A0A0J1ITJ6"/>
<comment type="caution">
    <text evidence="6">The sequence shown here is derived from an EMBL/GenBank/DDBJ whole genome shotgun (WGS) entry which is preliminary data.</text>
</comment>
<dbReference type="PROSITE" id="PS51063">
    <property type="entry name" value="HTH_CRP_2"/>
    <property type="match status" value="1"/>
</dbReference>
<evidence type="ECO:0000259" key="4">
    <source>
        <dbReference type="PROSITE" id="PS50042"/>
    </source>
</evidence>
<dbReference type="STRING" id="476652.DEAC_c03790"/>
<dbReference type="InterPro" id="IPR014710">
    <property type="entry name" value="RmlC-like_jellyroll"/>
</dbReference>
<dbReference type="SMART" id="SM00100">
    <property type="entry name" value="cNMP"/>
    <property type="match status" value="1"/>
</dbReference>
<feature type="domain" description="Cyclic nucleotide-binding" evidence="4">
    <location>
        <begin position="12"/>
        <end position="132"/>
    </location>
</feature>